<gene>
    <name evidence="1" type="ORF">FHS34_008198</name>
</gene>
<keyword evidence="2" id="KW-1185">Reference proteome</keyword>
<name>A0A7W9UVG0_9ACTN</name>
<organism evidence="1 2">
    <name type="scientific">Streptomyces echinatus</name>
    <dbReference type="NCBI Taxonomy" id="67293"/>
    <lineage>
        <taxon>Bacteria</taxon>
        <taxon>Bacillati</taxon>
        <taxon>Actinomycetota</taxon>
        <taxon>Actinomycetes</taxon>
        <taxon>Kitasatosporales</taxon>
        <taxon>Streptomycetaceae</taxon>
        <taxon>Streptomyces</taxon>
    </lineage>
</organism>
<comment type="caution">
    <text evidence="1">The sequence shown here is derived from an EMBL/GenBank/DDBJ whole genome shotgun (WGS) entry which is preliminary data.</text>
</comment>
<protein>
    <submittedName>
        <fullName evidence="1">Uncharacterized protein</fullName>
    </submittedName>
</protein>
<evidence type="ECO:0000313" key="1">
    <source>
        <dbReference type="EMBL" id="MBB5932688.1"/>
    </source>
</evidence>
<dbReference type="RefSeq" id="WP_184975463.1">
    <property type="nucleotide sequence ID" value="NZ_BAAAWF010000025.1"/>
</dbReference>
<evidence type="ECO:0000313" key="2">
    <source>
        <dbReference type="Proteomes" id="UP000585836"/>
    </source>
</evidence>
<reference evidence="1 2" key="1">
    <citation type="submission" date="2020-08" db="EMBL/GenBank/DDBJ databases">
        <title>Genomic Encyclopedia of Type Strains, Phase III (KMG-III): the genomes of soil and plant-associated and newly described type strains.</title>
        <authorList>
            <person name="Whitman W."/>
        </authorList>
    </citation>
    <scope>NUCLEOTIDE SEQUENCE [LARGE SCALE GENOMIC DNA]</scope>
    <source>
        <strain evidence="1 2">CECT 3313</strain>
    </source>
</reference>
<dbReference type="EMBL" id="JACHJK010000030">
    <property type="protein sequence ID" value="MBB5932688.1"/>
    <property type="molecule type" value="Genomic_DNA"/>
</dbReference>
<accession>A0A7W9UVG0</accession>
<dbReference type="AlphaFoldDB" id="A0A7W9UVG0"/>
<dbReference type="Proteomes" id="UP000585836">
    <property type="component" value="Unassembled WGS sequence"/>
</dbReference>
<proteinExistence type="predicted"/>
<sequence>MEERHRRIGAGESVDQVAADAADAADRARRAFGPVEKGLKDYAVRT</sequence>